<gene>
    <name evidence="2" type="ORF">A4R35_12180</name>
</gene>
<protein>
    <recommendedName>
        <fullName evidence="1">Helix-turn-helix domain-containing protein</fullName>
    </recommendedName>
</protein>
<reference evidence="2 3" key="1">
    <citation type="submission" date="2016-08" db="EMBL/GenBank/DDBJ databases">
        <title>Analysis of Carbohydrate Active Enzymes in Thermogemmatispora T81 Reveals Carbohydrate Degradation Ability.</title>
        <authorList>
            <person name="Tomazini A."/>
            <person name="Lal S."/>
            <person name="Stott M."/>
            <person name="Henrissat B."/>
            <person name="Polikarpov I."/>
            <person name="Sparling R."/>
            <person name="Levin D.B."/>
        </authorList>
    </citation>
    <scope>NUCLEOTIDE SEQUENCE [LARGE SCALE GENOMIC DNA]</scope>
    <source>
        <strain evidence="2 3">T81</strain>
    </source>
</reference>
<dbReference type="EMBL" id="MCIF01000002">
    <property type="protein sequence ID" value="RAQ96294.1"/>
    <property type="molecule type" value="Genomic_DNA"/>
</dbReference>
<evidence type="ECO:0000259" key="1">
    <source>
        <dbReference type="Pfam" id="PF12728"/>
    </source>
</evidence>
<dbReference type="InterPro" id="IPR041657">
    <property type="entry name" value="HTH_17"/>
</dbReference>
<comment type="caution">
    <text evidence="2">The sequence shown here is derived from an EMBL/GenBank/DDBJ whole genome shotgun (WGS) entry which is preliminary data.</text>
</comment>
<feature type="domain" description="Helix-turn-helix" evidence="1">
    <location>
        <begin position="16"/>
        <end position="69"/>
    </location>
</feature>
<dbReference type="AlphaFoldDB" id="A0A328VM84"/>
<dbReference type="RefSeq" id="WP_189361723.1">
    <property type="nucleotide sequence ID" value="NZ_MCIF01000002.1"/>
</dbReference>
<organism evidence="2 3">
    <name type="scientific">Thermogemmatispora tikiterensis</name>
    <dbReference type="NCBI Taxonomy" id="1825093"/>
    <lineage>
        <taxon>Bacteria</taxon>
        <taxon>Bacillati</taxon>
        <taxon>Chloroflexota</taxon>
        <taxon>Ktedonobacteria</taxon>
        <taxon>Thermogemmatisporales</taxon>
        <taxon>Thermogemmatisporaceae</taxon>
        <taxon>Thermogemmatispora</taxon>
    </lineage>
</organism>
<proteinExistence type="predicted"/>
<keyword evidence="3" id="KW-1185">Reference proteome</keyword>
<accession>A0A328VM84</accession>
<name>A0A328VM84_9CHLR</name>
<evidence type="ECO:0000313" key="2">
    <source>
        <dbReference type="EMBL" id="RAQ96294.1"/>
    </source>
</evidence>
<dbReference type="Pfam" id="PF12728">
    <property type="entry name" value="HTH_17"/>
    <property type="match status" value="1"/>
</dbReference>
<sequence length="72" mass="8736">MHKTTIWERVLMEEEYFSAEDIARMLHVNIKRVYQWIKESRLKAANIGTKRRPNYRITRKALQDFLNQGDAR</sequence>
<evidence type="ECO:0000313" key="3">
    <source>
        <dbReference type="Proteomes" id="UP000248706"/>
    </source>
</evidence>
<dbReference type="Proteomes" id="UP000248706">
    <property type="component" value="Unassembled WGS sequence"/>
</dbReference>